<dbReference type="InterPro" id="IPR002110">
    <property type="entry name" value="Ankyrin_rpt"/>
</dbReference>
<feature type="repeat" description="ANK" evidence="3">
    <location>
        <begin position="491"/>
        <end position="523"/>
    </location>
</feature>
<dbReference type="InterPro" id="IPR050663">
    <property type="entry name" value="Ankyrin-SOCS_Box"/>
</dbReference>
<feature type="repeat" description="ANK" evidence="3">
    <location>
        <begin position="524"/>
        <end position="556"/>
    </location>
</feature>
<name>A0ABR4A0S6_9LECA</name>
<dbReference type="Proteomes" id="UP001590950">
    <property type="component" value="Unassembled WGS sequence"/>
</dbReference>
<evidence type="ECO:0000256" key="2">
    <source>
        <dbReference type="ARBA" id="ARBA00023043"/>
    </source>
</evidence>
<dbReference type="EMBL" id="JBEFKJ010000025">
    <property type="protein sequence ID" value="KAL2039470.1"/>
    <property type="molecule type" value="Genomic_DNA"/>
</dbReference>
<evidence type="ECO:0000256" key="4">
    <source>
        <dbReference type="SAM" id="MobiDB-lite"/>
    </source>
</evidence>
<dbReference type="PANTHER" id="PTHR24193">
    <property type="entry name" value="ANKYRIN REPEAT PROTEIN"/>
    <property type="match status" value="1"/>
</dbReference>
<feature type="compositionally biased region" description="Polar residues" evidence="4">
    <location>
        <begin position="806"/>
        <end position="819"/>
    </location>
</feature>
<comment type="caution">
    <text evidence="5">The sequence shown here is derived from an EMBL/GenBank/DDBJ whole genome shotgun (WGS) entry which is preliminary data.</text>
</comment>
<dbReference type="PANTHER" id="PTHR24193:SF121">
    <property type="entry name" value="ADA2A-CONTAINING COMPLEX COMPONENT 3, ISOFORM D"/>
    <property type="match status" value="1"/>
</dbReference>
<evidence type="ECO:0000313" key="6">
    <source>
        <dbReference type="Proteomes" id="UP001590950"/>
    </source>
</evidence>
<dbReference type="SMART" id="SM00248">
    <property type="entry name" value="ANK"/>
    <property type="match status" value="7"/>
</dbReference>
<sequence length="819" mass="90926">MDPLSLTASILTVVGAAGAVGKGFSKLIALRYAPGILLALNNEVADLYCVVQAVDHLLREHTETIHIAAITNLCRSLERAQTTLFELEDLIRDGLTIVRSNGGERKLDRVGWLRSASKVRELKNQLRADRTDLSAALSLLASSASLAVDIQLRQLTFSIQTLGDQVDRTGGALMSQVQGLFGLHGKHSDSALEENDAVCETEEAVAEQSLASTSHAGSSPPSFNSLTKTSPVTARNIRPRRILREAHSYPTSLKVTKNTCALNCGCACHRRNRLKSPNVLNTLLGTLFVGYQASPWFSRGCDDAICQSRSAKITYAFPQWFLRRTISFTMGIGHPGGLEFSARMMRVRPDDADIFMAVFRGGCNHVERLLGNGAGSVLDVDTQFNTALHWALRKMHFQTIELLVLEGSDAFFENSSGAFPYFMAWEKILGESDDWNEDELNLLKDLFSDQSHLDSFHFSELHKAYLGISGKLFEDVLAYTKRSTIDEVDVSGRTTLSWAAQRGDSKAVKQLLERGASANKPDVADKTPLHWSERANDSECMRLLLLNDANVEAKDSRGRTVLSYVASKKEDPSFLEILVRFNADIESEDDERWKPLHWAAHKDCPVTLSQLLDKGANTDATDKRNRSALHLAILRNCHKNIRILIERQACGKPGKSELGYTILHTAARYGDIETLALLESAALGHINIDERNKDGFTAMADAEWRRDENEQWADVSLQPRDEDTLKWYIAFETLVKSIRKDQQKLFEGDDDDVRGELFDDESSGWIKISAKDHHEIWEDTLGSADGSSDVNTPDQGRNGVAAPWPTQLSSIPSQRRSSI</sequence>
<organism evidence="5 6">
    <name type="scientific">Stereocaulon virgatum</name>
    <dbReference type="NCBI Taxonomy" id="373712"/>
    <lineage>
        <taxon>Eukaryota</taxon>
        <taxon>Fungi</taxon>
        <taxon>Dikarya</taxon>
        <taxon>Ascomycota</taxon>
        <taxon>Pezizomycotina</taxon>
        <taxon>Lecanoromycetes</taxon>
        <taxon>OSLEUM clade</taxon>
        <taxon>Lecanoromycetidae</taxon>
        <taxon>Lecanorales</taxon>
        <taxon>Lecanorineae</taxon>
        <taxon>Stereocaulaceae</taxon>
        <taxon>Stereocaulon</taxon>
    </lineage>
</organism>
<keyword evidence="1" id="KW-0677">Repeat</keyword>
<feature type="region of interest" description="Disordered" evidence="4">
    <location>
        <begin position="780"/>
        <end position="819"/>
    </location>
</feature>
<feature type="region of interest" description="Disordered" evidence="4">
    <location>
        <begin position="209"/>
        <end position="230"/>
    </location>
</feature>
<evidence type="ECO:0000256" key="1">
    <source>
        <dbReference type="ARBA" id="ARBA00022737"/>
    </source>
</evidence>
<keyword evidence="2 3" id="KW-0040">ANK repeat</keyword>
<evidence type="ECO:0000313" key="5">
    <source>
        <dbReference type="EMBL" id="KAL2039470.1"/>
    </source>
</evidence>
<dbReference type="PROSITE" id="PS50088">
    <property type="entry name" value="ANK_REPEAT"/>
    <property type="match status" value="4"/>
</dbReference>
<accession>A0ABR4A0S6</accession>
<dbReference type="PROSITE" id="PS50297">
    <property type="entry name" value="ANK_REP_REGION"/>
    <property type="match status" value="2"/>
</dbReference>
<feature type="compositionally biased region" description="Polar residues" evidence="4">
    <location>
        <begin position="785"/>
        <end position="795"/>
    </location>
</feature>
<dbReference type="Gene3D" id="1.25.40.20">
    <property type="entry name" value="Ankyrin repeat-containing domain"/>
    <property type="match status" value="3"/>
</dbReference>
<keyword evidence="6" id="KW-1185">Reference proteome</keyword>
<gene>
    <name evidence="5" type="ORF">N7G274_007742</name>
</gene>
<feature type="repeat" description="ANK" evidence="3">
    <location>
        <begin position="383"/>
        <end position="415"/>
    </location>
</feature>
<protein>
    <recommendedName>
        <fullName evidence="7">Ankyrin</fullName>
    </recommendedName>
</protein>
<evidence type="ECO:0008006" key="7">
    <source>
        <dbReference type="Google" id="ProtNLM"/>
    </source>
</evidence>
<proteinExistence type="predicted"/>
<dbReference type="SUPFAM" id="SSF48403">
    <property type="entry name" value="Ankyrin repeat"/>
    <property type="match status" value="2"/>
</dbReference>
<reference evidence="5 6" key="1">
    <citation type="submission" date="2024-09" db="EMBL/GenBank/DDBJ databases">
        <title>Rethinking Asexuality: The Enigmatic Case of Functional Sexual Genes in Lepraria (Stereocaulaceae).</title>
        <authorList>
            <person name="Doellman M."/>
            <person name="Sun Y."/>
            <person name="Barcenas-Pena A."/>
            <person name="Lumbsch H.T."/>
            <person name="Grewe F."/>
        </authorList>
    </citation>
    <scope>NUCLEOTIDE SEQUENCE [LARGE SCALE GENOMIC DNA]</scope>
    <source>
        <strain evidence="5 6">Mercado 3170</strain>
    </source>
</reference>
<dbReference type="InterPro" id="IPR036770">
    <property type="entry name" value="Ankyrin_rpt-contain_sf"/>
</dbReference>
<evidence type="ECO:0000256" key="3">
    <source>
        <dbReference type="PROSITE-ProRule" id="PRU00023"/>
    </source>
</evidence>
<feature type="repeat" description="ANK" evidence="3">
    <location>
        <begin position="591"/>
        <end position="623"/>
    </location>
</feature>
<dbReference type="Pfam" id="PF12796">
    <property type="entry name" value="Ank_2"/>
    <property type="match status" value="2"/>
</dbReference>